<dbReference type="Proteomes" id="UP000005237">
    <property type="component" value="Unassembled WGS sequence"/>
</dbReference>
<dbReference type="AlphaFoldDB" id="A0A8R1DTV9"/>
<reference evidence="3" key="1">
    <citation type="submission" date="2010-08" db="EMBL/GenBank/DDBJ databases">
        <authorList>
            <consortium name="Caenorhabditis japonica Sequencing Consortium"/>
            <person name="Wilson R.K."/>
        </authorList>
    </citation>
    <scope>NUCLEOTIDE SEQUENCE [LARGE SCALE GENOMIC DNA]</scope>
    <source>
        <strain evidence="3">DF5081</strain>
    </source>
</reference>
<organism evidence="2 3">
    <name type="scientific">Caenorhabditis japonica</name>
    <dbReference type="NCBI Taxonomy" id="281687"/>
    <lineage>
        <taxon>Eukaryota</taxon>
        <taxon>Metazoa</taxon>
        <taxon>Ecdysozoa</taxon>
        <taxon>Nematoda</taxon>
        <taxon>Chromadorea</taxon>
        <taxon>Rhabditida</taxon>
        <taxon>Rhabditina</taxon>
        <taxon>Rhabditomorpha</taxon>
        <taxon>Rhabditoidea</taxon>
        <taxon>Rhabditidae</taxon>
        <taxon>Peloderinae</taxon>
        <taxon>Caenorhabditis</taxon>
    </lineage>
</organism>
<protein>
    <submittedName>
        <fullName evidence="2">Uncharacterized protein</fullName>
    </submittedName>
</protein>
<evidence type="ECO:0000313" key="2">
    <source>
        <dbReference type="EnsemblMetazoa" id="CJA10620.1"/>
    </source>
</evidence>
<dbReference type="PANTHER" id="PTHR40289:SF1">
    <property type="entry name" value="SUSHI DOMAIN-CONTAINING PROTEIN"/>
    <property type="match status" value="1"/>
</dbReference>
<reference evidence="2" key="2">
    <citation type="submission" date="2022-06" db="UniProtKB">
        <authorList>
            <consortium name="EnsemblMetazoa"/>
        </authorList>
    </citation>
    <scope>IDENTIFICATION</scope>
    <source>
        <strain evidence="2">DF5081</strain>
    </source>
</reference>
<proteinExistence type="predicted"/>
<feature type="signal peptide" evidence="1">
    <location>
        <begin position="1"/>
        <end position="21"/>
    </location>
</feature>
<keyword evidence="1" id="KW-0732">Signal</keyword>
<evidence type="ECO:0000256" key="1">
    <source>
        <dbReference type="SAM" id="SignalP"/>
    </source>
</evidence>
<sequence length="128" mass="14431">MWLSTVLTVLLLTIFFTPTVSQDTNTDTTMSDGFDCIWLNRNFRYSNGSYTMEYNGTCCSQTAINTLKENSQYSWIIEQENPQSINKCEALTQLLFCTPGACTEPNPVWTNCSGVFRFSKFLAVLGSC</sequence>
<dbReference type="PANTHER" id="PTHR40289">
    <property type="entry name" value="PROTEIN CBG04714"/>
    <property type="match status" value="1"/>
</dbReference>
<dbReference type="InterPro" id="IPR042312">
    <property type="entry name" value="F26C11.3-like"/>
</dbReference>
<feature type="chain" id="PRO_5035915226" evidence="1">
    <location>
        <begin position="22"/>
        <end position="128"/>
    </location>
</feature>
<accession>A0A8R1DTV9</accession>
<evidence type="ECO:0000313" key="3">
    <source>
        <dbReference type="Proteomes" id="UP000005237"/>
    </source>
</evidence>
<keyword evidence="3" id="KW-1185">Reference proteome</keyword>
<name>A0A8R1DTV9_CAEJA</name>
<dbReference type="EnsemblMetazoa" id="CJA10620.1">
    <property type="protein sequence ID" value="CJA10620.1"/>
    <property type="gene ID" value="WBGene00129824"/>
</dbReference>